<name>A0ABN2R1J4_9MICO</name>
<reference evidence="7 8" key="1">
    <citation type="journal article" date="2019" name="Int. J. Syst. Evol. Microbiol.">
        <title>The Global Catalogue of Microorganisms (GCM) 10K type strain sequencing project: providing services to taxonomists for standard genome sequencing and annotation.</title>
        <authorList>
            <consortium name="The Broad Institute Genomics Platform"/>
            <consortium name="The Broad Institute Genome Sequencing Center for Infectious Disease"/>
            <person name="Wu L."/>
            <person name="Ma J."/>
        </authorList>
    </citation>
    <scope>NUCLEOTIDE SEQUENCE [LARGE SCALE GENOMIC DNA]</scope>
    <source>
        <strain evidence="7 8">JCM 14901</strain>
    </source>
</reference>
<dbReference type="RefSeq" id="WP_344095274.1">
    <property type="nucleotide sequence ID" value="NZ_BAAAOG010000005.1"/>
</dbReference>
<proteinExistence type="predicted"/>
<keyword evidence="3 5" id="KW-1133">Transmembrane helix</keyword>
<organism evidence="7 8">
    <name type="scientific">Microbacterium deminutum</name>
    <dbReference type="NCBI Taxonomy" id="344164"/>
    <lineage>
        <taxon>Bacteria</taxon>
        <taxon>Bacillati</taxon>
        <taxon>Actinomycetota</taxon>
        <taxon>Actinomycetes</taxon>
        <taxon>Micrococcales</taxon>
        <taxon>Microbacteriaceae</taxon>
        <taxon>Microbacterium</taxon>
    </lineage>
</organism>
<accession>A0ABN2R1J4</accession>
<feature type="transmembrane region" description="Helical" evidence="5">
    <location>
        <begin position="52"/>
        <end position="73"/>
    </location>
</feature>
<dbReference type="Proteomes" id="UP001499933">
    <property type="component" value="Unassembled WGS sequence"/>
</dbReference>
<keyword evidence="4 5" id="KW-0472">Membrane</keyword>
<gene>
    <name evidence="7" type="ORF">GCM10009776_25800</name>
</gene>
<evidence type="ECO:0000256" key="2">
    <source>
        <dbReference type="ARBA" id="ARBA00022692"/>
    </source>
</evidence>
<feature type="transmembrane region" description="Helical" evidence="5">
    <location>
        <begin position="398"/>
        <end position="419"/>
    </location>
</feature>
<evidence type="ECO:0000256" key="5">
    <source>
        <dbReference type="SAM" id="Phobius"/>
    </source>
</evidence>
<dbReference type="Gene3D" id="1.20.1250.20">
    <property type="entry name" value="MFS general substrate transporter like domains"/>
    <property type="match status" value="2"/>
</dbReference>
<comment type="subcellular location">
    <subcellularLocation>
        <location evidence="1">Cell membrane</location>
        <topology evidence="1">Multi-pass membrane protein</topology>
    </subcellularLocation>
</comment>
<dbReference type="PANTHER" id="PTHR23508">
    <property type="entry name" value="CARBOXYLIC ACID TRANSPORTER PROTEIN HOMOLOG"/>
    <property type="match status" value="1"/>
</dbReference>
<comment type="caution">
    <text evidence="7">The sequence shown here is derived from an EMBL/GenBank/DDBJ whole genome shotgun (WGS) entry which is preliminary data.</text>
</comment>
<evidence type="ECO:0000256" key="3">
    <source>
        <dbReference type="ARBA" id="ARBA00022989"/>
    </source>
</evidence>
<feature type="transmembrane region" description="Helical" evidence="5">
    <location>
        <begin position="244"/>
        <end position="266"/>
    </location>
</feature>
<feature type="transmembrane region" description="Helical" evidence="5">
    <location>
        <begin position="333"/>
        <end position="358"/>
    </location>
</feature>
<protein>
    <submittedName>
        <fullName evidence="7">Aromatic acid/H+ symport family MFS transporter</fullName>
    </submittedName>
</protein>
<sequence>MATDSRTDIRVISEPTLLAFAFVLLILEGYDLAALGVTLPSMLADQSFGMTTALGGISGAVTALGMLVGAALTGILSHRVGPRRLLITATIVLPIGMLLCGVAPSAGLFIVGRAAVGIGLGMVPANLLPLVADLSAGERRSRNVGIAMSGIALGGLCAPLIGAALLPGQSFRWIYLIGAVPALFAIPFVIRLLPESPVHLVRTGRIEQARALTEARAIALPTVTAEDRPGALGLRPLFQPGLRLVTILFWLMAACALLLVFGVTAWLPTIMQESGFELGSALLLTAVVAVGAGAGMILGGQVADAVGPKLVTIIAFLAGAVSLVLIAQKPDLWALLLLMLVCGFGLNGTQALINAFVLSRYPADIRGNGLSWTLAAGRPGAMVGPLLGAWVLTSGLGVQWNFYVFAIVGLIGAVLALSVPTSRRDAR</sequence>
<feature type="transmembrane region" description="Helical" evidence="5">
    <location>
        <begin position="278"/>
        <end position="298"/>
    </location>
</feature>
<evidence type="ECO:0000313" key="8">
    <source>
        <dbReference type="Proteomes" id="UP001499933"/>
    </source>
</evidence>
<dbReference type="SUPFAM" id="SSF103473">
    <property type="entry name" value="MFS general substrate transporter"/>
    <property type="match status" value="1"/>
</dbReference>
<evidence type="ECO:0000259" key="6">
    <source>
        <dbReference type="PROSITE" id="PS50850"/>
    </source>
</evidence>
<feature type="transmembrane region" description="Helical" evidence="5">
    <location>
        <begin position="370"/>
        <end position="392"/>
    </location>
</feature>
<feature type="transmembrane region" description="Helical" evidence="5">
    <location>
        <begin position="85"/>
        <end position="104"/>
    </location>
</feature>
<dbReference type="InterPro" id="IPR011701">
    <property type="entry name" value="MFS"/>
</dbReference>
<dbReference type="EMBL" id="BAAAOG010000005">
    <property type="protein sequence ID" value="GAA1961995.1"/>
    <property type="molecule type" value="Genomic_DNA"/>
</dbReference>
<evidence type="ECO:0000256" key="1">
    <source>
        <dbReference type="ARBA" id="ARBA00004651"/>
    </source>
</evidence>
<dbReference type="PROSITE" id="PS50850">
    <property type="entry name" value="MFS"/>
    <property type="match status" value="1"/>
</dbReference>
<evidence type="ECO:0000256" key="4">
    <source>
        <dbReference type="ARBA" id="ARBA00023136"/>
    </source>
</evidence>
<feature type="transmembrane region" description="Helical" evidence="5">
    <location>
        <begin position="144"/>
        <end position="167"/>
    </location>
</feature>
<feature type="transmembrane region" description="Helical" evidence="5">
    <location>
        <begin position="310"/>
        <end position="327"/>
    </location>
</feature>
<feature type="transmembrane region" description="Helical" evidence="5">
    <location>
        <begin position="110"/>
        <end position="132"/>
    </location>
</feature>
<dbReference type="Pfam" id="PF07690">
    <property type="entry name" value="MFS_1"/>
    <property type="match status" value="1"/>
</dbReference>
<dbReference type="InterPro" id="IPR020846">
    <property type="entry name" value="MFS_dom"/>
</dbReference>
<keyword evidence="2 5" id="KW-0812">Transmembrane</keyword>
<dbReference type="InterPro" id="IPR036259">
    <property type="entry name" value="MFS_trans_sf"/>
</dbReference>
<feature type="domain" description="Major facilitator superfamily (MFS) profile" evidence="6">
    <location>
        <begin position="17"/>
        <end position="424"/>
    </location>
</feature>
<feature type="transmembrane region" description="Helical" evidence="5">
    <location>
        <begin position="173"/>
        <end position="193"/>
    </location>
</feature>
<keyword evidence="8" id="KW-1185">Reference proteome</keyword>
<dbReference type="PANTHER" id="PTHR23508:SF10">
    <property type="entry name" value="CARBOXYLIC ACID TRANSPORTER PROTEIN HOMOLOG"/>
    <property type="match status" value="1"/>
</dbReference>
<evidence type="ECO:0000313" key="7">
    <source>
        <dbReference type="EMBL" id="GAA1961995.1"/>
    </source>
</evidence>